<dbReference type="Proteomes" id="UP001596143">
    <property type="component" value="Unassembled WGS sequence"/>
</dbReference>
<evidence type="ECO:0000313" key="2">
    <source>
        <dbReference type="Proteomes" id="UP001596143"/>
    </source>
</evidence>
<gene>
    <name evidence="1" type="ORF">ACFPTR_03430</name>
</gene>
<evidence type="ECO:0000313" key="1">
    <source>
        <dbReference type="EMBL" id="MFC5627947.1"/>
    </source>
</evidence>
<name>A0ABW0U5A4_9BACI</name>
<reference evidence="2" key="1">
    <citation type="journal article" date="2019" name="Int. J. Syst. Evol. Microbiol.">
        <title>The Global Catalogue of Microorganisms (GCM) 10K type strain sequencing project: providing services to taxonomists for standard genome sequencing and annotation.</title>
        <authorList>
            <consortium name="The Broad Institute Genomics Platform"/>
            <consortium name="The Broad Institute Genome Sequencing Center for Infectious Disease"/>
            <person name="Wu L."/>
            <person name="Ma J."/>
        </authorList>
    </citation>
    <scope>NUCLEOTIDE SEQUENCE [LARGE SCALE GENOMIC DNA]</scope>
    <source>
        <strain evidence="2">CGMCC 1.15790</strain>
    </source>
</reference>
<comment type="caution">
    <text evidence="1">The sequence shown here is derived from an EMBL/GenBank/DDBJ whole genome shotgun (WGS) entry which is preliminary data.</text>
</comment>
<proteinExistence type="predicted"/>
<accession>A0ABW0U5A4</accession>
<dbReference type="EMBL" id="JBHSPF010000015">
    <property type="protein sequence ID" value="MFC5627947.1"/>
    <property type="molecule type" value="Genomic_DNA"/>
</dbReference>
<keyword evidence="2" id="KW-1185">Reference proteome</keyword>
<sequence>MWITFLSACGTSENLAVGEQKEVGFDIREMTASAHALPSFLMNAHEDIANVYAMTVHEEDLLEHIPCYCGCGESARHRNVFDCFVHQKNDDGTVIWDNHGMKCGVCLDIAVESIGLKEQGASPSEIREAIDEKYKEGYATPTKTPVPETT</sequence>
<organism evidence="1 2">
    <name type="scientific">Aliibacillus thermotolerans</name>
    <dbReference type="NCBI Taxonomy" id="1834418"/>
    <lineage>
        <taxon>Bacteria</taxon>
        <taxon>Bacillati</taxon>
        <taxon>Bacillota</taxon>
        <taxon>Bacilli</taxon>
        <taxon>Bacillales</taxon>
        <taxon>Bacillaceae</taxon>
        <taxon>Aliibacillus</taxon>
    </lineage>
</organism>
<protein>
    <submittedName>
        <fullName evidence="1">PCYCGC motif-containing (Lipo)protein</fullName>
    </submittedName>
</protein>
<dbReference type="InterPro" id="IPR025673">
    <property type="entry name" value="PCYCGC"/>
</dbReference>
<dbReference type="Pfam" id="PF13798">
    <property type="entry name" value="PCYCGC"/>
    <property type="match status" value="1"/>
</dbReference>